<keyword evidence="5" id="KW-0560">Oxidoreductase</keyword>
<proteinExistence type="inferred from homology"/>
<dbReference type="EMBL" id="VOIH02000009">
    <property type="protein sequence ID" value="KAF3438682.1"/>
    <property type="molecule type" value="Genomic_DNA"/>
</dbReference>
<organism evidence="6 7">
    <name type="scientific">Rhamnella rubrinervis</name>
    <dbReference type="NCBI Taxonomy" id="2594499"/>
    <lineage>
        <taxon>Eukaryota</taxon>
        <taxon>Viridiplantae</taxon>
        <taxon>Streptophyta</taxon>
        <taxon>Embryophyta</taxon>
        <taxon>Tracheophyta</taxon>
        <taxon>Spermatophyta</taxon>
        <taxon>Magnoliopsida</taxon>
        <taxon>eudicotyledons</taxon>
        <taxon>Gunneridae</taxon>
        <taxon>Pentapetalae</taxon>
        <taxon>rosids</taxon>
        <taxon>fabids</taxon>
        <taxon>Rosales</taxon>
        <taxon>Rhamnaceae</taxon>
        <taxon>rhamnoid group</taxon>
        <taxon>Rhamneae</taxon>
        <taxon>Rhamnella</taxon>
    </lineage>
</organism>
<evidence type="ECO:0000256" key="3">
    <source>
        <dbReference type="ARBA" id="ARBA00023004"/>
    </source>
</evidence>
<evidence type="ECO:0000256" key="5">
    <source>
        <dbReference type="RuleBase" id="RU000461"/>
    </source>
</evidence>
<dbReference type="PANTHER" id="PTHR47955">
    <property type="entry name" value="CYTOCHROME P450 FAMILY 71 PROTEIN"/>
    <property type="match status" value="1"/>
</dbReference>
<dbReference type="SUPFAM" id="SSF48264">
    <property type="entry name" value="Cytochrome P450"/>
    <property type="match status" value="1"/>
</dbReference>
<keyword evidence="7" id="KW-1185">Reference proteome</keyword>
<dbReference type="InterPro" id="IPR017972">
    <property type="entry name" value="Cyt_P450_CS"/>
</dbReference>
<dbReference type="PRINTS" id="PR00463">
    <property type="entry name" value="EP450I"/>
</dbReference>
<keyword evidence="4 5" id="KW-0349">Heme</keyword>
<comment type="cofactor">
    <cofactor evidence="4">
        <name>heme</name>
        <dbReference type="ChEBI" id="CHEBI:30413"/>
    </cofactor>
</comment>
<dbReference type="GO" id="GO:0020037">
    <property type="term" value="F:heme binding"/>
    <property type="evidence" value="ECO:0007669"/>
    <property type="project" value="InterPro"/>
</dbReference>
<dbReference type="GO" id="GO:0004497">
    <property type="term" value="F:monooxygenase activity"/>
    <property type="evidence" value="ECO:0007669"/>
    <property type="project" value="UniProtKB-KW"/>
</dbReference>
<name>A0A8K0E8G2_9ROSA</name>
<gene>
    <name evidence="6" type="ORF">FNV43_RR21446</name>
</gene>
<dbReference type="Pfam" id="PF00067">
    <property type="entry name" value="p450"/>
    <property type="match status" value="1"/>
</dbReference>
<evidence type="ECO:0000256" key="2">
    <source>
        <dbReference type="ARBA" id="ARBA00022723"/>
    </source>
</evidence>
<dbReference type="Proteomes" id="UP000796880">
    <property type="component" value="Unassembled WGS sequence"/>
</dbReference>
<dbReference type="AlphaFoldDB" id="A0A8K0E8G2"/>
<dbReference type="PANTHER" id="PTHR47955:SF15">
    <property type="entry name" value="CYTOCHROME P450 71A2-LIKE"/>
    <property type="match status" value="1"/>
</dbReference>
<protein>
    <recommendedName>
        <fullName evidence="8">Cytochrome P450</fullName>
    </recommendedName>
</protein>
<comment type="similarity">
    <text evidence="1 5">Belongs to the cytochrome P450 family.</text>
</comment>
<dbReference type="OrthoDB" id="1470350at2759"/>
<evidence type="ECO:0000313" key="7">
    <source>
        <dbReference type="Proteomes" id="UP000796880"/>
    </source>
</evidence>
<dbReference type="Gene3D" id="1.10.630.10">
    <property type="entry name" value="Cytochrome P450"/>
    <property type="match status" value="1"/>
</dbReference>
<dbReference type="GO" id="GO:0016705">
    <property type="term" value="F:oxidoreductase activity, acting on paired donors, with incorporation or reduction of molecular oxygen"/>
    <property type="evidence" value="ECO:0007669"/>
    <property type="project" value="InterPro"/>
</dbReference>
<keyword evidence="3 4" id="KW-0408">Iron</keyword>
<dbReference type="InterPro" id="IPR036396">
    <property type="entry name" value="Cyt_P450_sf"/>
</dbReference>
<accession>A0A8K0E8G2</accession>
<keyword evidence="5" id="KW-0503">Monooxygenase</keyword>
<reference evidence="6" key="1">
    <citation type="submission" date="2020-03" db="EMBL/GenBank/DDBJ databases">
        <title>A high-quality chromosome-level genome assembly of a woody plant with both climbing and erect habits, Rhamnella rubrinervis.</title>
        <authorList>
            <person name="Lu Z."/>
            <person name="Yang Y."/>
            <person name="Zhu X."/>
            <person name="Sun Y."/>
        </authorList>
    </citation>
    <scope>NUCLEOTIDE SEQUENCE</scope>
    <source>
        <strain evidence="6">BYM</strain>
        <tissue evidence="6">Leaf</tissue>
    </source>
</reference>
<evidence type="ECO:0008006" key="8">
    <source>
        <dbReference type="Google" id="ProtNLM"/>
    </source>
</evidence>
<evidence type="ECO:0000313" key="6">
    <source>
        <dbReference type="EMBL" id="KAF3438682.1"/>
    </source>
</evidence>
<dbReference type="FunFam" id="1.10.630.10:FF:000011">
    <property type="entry name" value="Cytochrome P450 83B1"/>
    <property type="match status" value="1"/>
</dbReference>
<dbReference type="GO" id="GO:0005506">
    <property type="term" value="F:iron ion binding"/>
    <property type="evidence" value="ECO:0007669"/>
    <property type="project" value="InterPro"/>
</dbReference>
<evidence type="ECO:0000256" key="4">
    <source>
        <dbReference type="PIRSR" id="PIRSR602401-1"/>
    </source>
</evidence>
<evidence type="ECO:0000256" key="1">
    <source>
        <dbReference type="ARBA" id="ARBA00010617"/>
    </source>
</evidence>
<dbReference type="InterPro" id="IPR001128">
    <property type="entry name" value="Cyt_P450"/>
</dbReference>
<dbReference type="CDD" id="cd11072">
    <property type="entry name" value="CYP71-like"/>
    <property type="match status" value="1"/>
</dbReference>
<dbReference type="PRINTS" id="PR00385">
    <property type="entry name" value="P450"/>
</dbReference>
<feature type="binding site" description="axial binding residue" evidence="4">
    <location>
        <position position="463"/>
    </location>
    <ligand>
        <name>heme</name>
        <dbReference type="ChEBI" id="CHEBI:30413"/>
    </ligand>
    <ligandPart>
        <name>Fe</name>
        <dbReference type="ChEBI" id="CHEBI:18248"/>
    </ligandPart>
</feature>
<keyword evidence="2 4" id="KW-0479">Metal-binding</keyword>
<sequence length="523" mass="59135">MGMANLLPQLDQLSQELHWSTLLNPLLLCVLLLSVLLLFKLRNGSSGKSKLKLPPSPPGLPLIGNLHQLGSLPHQSLRALSQKYGPLMLLRLGQVPTLVVSSADMVREITKNHDIAFCNRPKTIATDLFFSRCKDVVFTSYGEFWRQTRKLCVLELLSLKRVQEFQFVREGEATELVNRIRKASEKTGSSLNLSEMMVGTFNNVVSRCVVGKIFMEEDGSSKFGELTRKLNALLGEFTVGDFFPKFKWVDFHRGYVKRLVNTFMGLSVVFDQVIGEHKAVLGTQNESQTKDFVDILLRLQKDDTLDFKLNVYDIKAILADMFVAGTDTSSTGLEWLMAELIRHPKVMKKAQEEVRSVVGKKSKIDMEDISKMHYLKCVVKETLRLHPPLPLLLPRETATSIELGGYHIPENTKVFINAWAIQRDPSSWDMPEEFIPERFENSSVDFKGQDFQFIPFGTGRRGCPGMTFGIASIEYVTANLLYWFDFKLPEDGSLGKDLDMTEVYGLTACKKVPLRLVPIPYSP</sequence>
<dbReference type="InterPro" id="IPR002401">
    <property type="entry name" value="Cyt_P450_E_grp-I"/>
</dbReference>
<dbReference type="PROSITE" id="PS00086">
    <property type="entry name" value="CYTOCHROME_P450"/>
    <property type="match status" value="1"/>
</dbReference>
<comment type="caution">
    <text evidence="6">The sequence shown here is derived from an EMBL/GenBank/DDBJ whole genome shotgun (WGS) entry which is preliminary data.</text>
</comment>